<reference evidence="2 3" key="1">
    <citation type="journal article" date="2014" name="Agronomy (Basel)">
        <title>A Draft Genome Sequence for Ensete ventricosum, the Drought-Tolerant Tree Against Hunger.</title>
        <authorList>
            <person name="Harrison J."/>
            <person name="Moore K.A."/>
            <person name="Paszkiewicz K."/>
            <person name="Jones T."/>
            <person name="Grant M."/>
            <person name="Ambacheew D."/>
            <person name="Muzemil S."/>
            <person name="Studholme D.J."/>
        </authorList>
    </citation>
    <scope>NUCLEOTIDE SEQUENCE [LARGE SCALE GENOMIC DNA]</scope>
</reference>
<feature type="compositionally biased region" description="Basic and acidic residues" evidence="1">
    <location>
        <begin position="99"/>
        <end position="118"/>
    </location>
</feature>
<comment type="caution">
    <text evidence="2">The sequence shown here is derived from an EMBL/GenBank/DDBJ whole genome shotgun (WGS) entry which is preliminary data.</text>
</comment>
<organism evidence="2 3">
    <name type="scientific">Ensete ventricosum</name>
    <name type="common">Abyssinian banana</name>
    <name type="synonym">Musa ensete</name>
    <dbReference type="NCBI Taxonomy" id="4639"/>
    <lineage>
        <taxon>Eukaryota</taxon>
        <taxon>Viridiplantae</taxon>
        <taxon>Streptophyta</taxon>
        <taxon>Embryophyta</taxon>
        <taxon>Tracheophyta</taxon>
        <taxon>Spermatophyta</taxon>
        <taxon>Magnoliopsida</taxon>
        <taxon>Liliopsida</taxon>
        <taxon>Zingiberales</taxon>
        <taxon>Musaceae</taxon>
        <taxon>Ensete</taxon>
    </lineage>
</organism>
<dbReference type="AlphaFoldDB" id="A0A426Y9W6"/>
<gene>
    <name evidence="2" type="ORF">B296_00053066</name>
</gene>
<dbReference type="EMBL" id="AMZH03013927">
    <property type="protein sequence ID" value="RRT48488.1"/>
    <property type="molecule type" value="Genomic_DNA"/>
</dbReference>
<accession>A0A426Y9W6</accession>
<evidence type="ECO:0000313" key="2">
    <source>
        <dbReference type="EMBL" id="RRT48488.1"/>
    </source>
</evidence>
<evidence type="ECO:0000313" key="3">
    <source>
        <dbReference type="Proteomes" id="UP000287651"/>
    </source>
</evidence>
<dbReference type="Proteomes" id="UP000287651">
    <property type="component" value="Unassembled WGS sequence"/>
</dbReference>
<feature type="region of interest" description="Disordered" evidence="1">
    <location>
        <begin position="82"/>
        <end position="158"/>
    </location>
</feature>
<name>A0A426Y9W6_ENSVE</name>
<proteinExistence type="predicted"/>
<sequence length="182" mass="20400">MEGGGRLGELRRSDFLHPRELRTATSIPNLMSLQLFVVLSSHCYDIFRRTRKNSELAKGMRVYITKKESAEERLPIEQFLSIKKQPFPNKRRMAKRSKQREQQRRDLGERVSRGEGRRGGGNVHGQQRHQGDGADGACQHRPQDGHAAGPQPAPLHPLLSIDGPASLLPLLSPLFTAVLQGK</sequence>
<feature type="compositionally biased region" description="Basic residues" evidence="1">
    <location>
        <begin position="89"/>
        <end position="98"/>
    </location>
</feature>
<protein>
    <submittedName>
        <fullName evidence="2">Uncharacterized protein</fullName>
    </submittedName>
</protein>
<evidence type="ECO:0000256" key="1">
    <source>
        <dbReference type="SAM" id="MobiDB-lite"/>
    </source>
</evidence>